<sequence length="795" mass="83722">MAKQTSRQLVLDRRQALSQGGKNASIKGSTPNRVRSSSDARATRTDAAFVKPQKTLANSNNSSSQISTSSYQSGTSGSSKGARSYKSSVAHSSRQLVIARREALSRRGKSADHTKDITRVDVERKKVQNAPSYDAKKAEHCCPECEQKALEETSNTTSKPEISLTLNKRKIDHRSTVKRKAITNSSRAFVLARREALSKHGKSAGKQPTTAASVARQGNPDLTTKEIAQRVRELKSKTGATGKTRTSVTRPCGPNKNGAKQNASAPDAHWKVGMSETSTGQLVTGTQANRSLKTTGNEASTCRSITGTQYLGSEVIDSFCNGSNTSISQPAKVGVTSTTHGNLVTGNEVGRSEKVTGDEPGTCKNLTGTEYISANQSNNYCGGVIPSPSKIGYSQTIDGQKVSGTMTGRSELVTGNEAGSNKGLTGDQYLGSDPLPSGRPAEKVGSLTTIRGNGVTGTDVSRRENVTGNEAGSCKNVTGDEYVGAGQFDAFCGSKPAPDPSKVGLSITNKTQSVSGTMTGRSPLVTGDEPGTCKAVTGTPYAGLDQANQWCDTPASSEIEARTPRKLGTPAARLTGQQPGIGGKMTGAHKGACEPLTGTPYVGGDQLKDNCGVSNIPEGYAHQEKPEKAAAWTSFSVKSPARQAHIQNEINSGVTGTSYEDSSRITGPFDMAANKVTGTEQFRFDRKPSNSQNNKVDEIVNEESKQRPTSQITGEGQSAGLNITGDDWARGEHVTGTEGASTKRRNPSRPGPMSAMKASELKRNQEVPEPDFLITGSSGNTRDGQLVTFSGGARG</sequence>
<feature type="region of interest" description="Disordered" evidence="3">
    <location>
        <begin position="679"/>
        <end position="795"/>
    </location>
</feature>
<protein>
    <submittedName>
        <fullName evidence="4">Carboxysome shell protein</fullName>
    </submittedName>
</protein>
<evidence type="ECO:0000256" key="1">
    <source>
        <dbReference type="ARBA" id="ARBA00022737"/>
    </source>
</evidence>
<feature type="region of interest" description="Disordered" evidence="3">
    <location>
        <begin position="338"/>
        <end position="361"/>
    </location>
</feature>
<feature type="compositionally biased region" description="Polar residues" evidence="3">
    <location>
        <begin position="238"/>
        <end position="249"/>
    </location>
</feature>
<evidence type="ECO:0000313" key="5">
    <source>
        <dbReference type="Proteomes" id="UP000247807"/>
    </source>
</evidence>
<feature type="compositionally biased region" description="Basic and acidic residues" evidence="3">
    <location>
        <begin position="695"/>
        <end position="706"/>
    </location>
</feature>
<feature type="region of interest" description="Disordered" evidence="3">
    <location>
        <begin position="436"/>
        <end position="461"/>
    </location>
</feature>
<dbReference type="AlphaFoldDB" id="A0A318RFS3"/>
<feature type="compositionally biased region" description="Low complexity" evidence="3">
    <location>
        <begin position="59"/>
        <end position="79"/>
    </location>
</feature>
<evidence type="ECO:0000256" key="2">
    <source>
        <dbReference type="ARBA" id="ARBA00024044"/>
    </source>
</evidence>
<feature type="compositionally biased region" description="Polar residues" evidence="3">
    <location>
        <begin position="707"/>
        <end position="721"/>
    </location>
</feature>
<dbReference type="Pfam" id="PF12288">
    <property type="entry name" value="CsoS2_M"/>
    <property type="match status" value="2"/>
</dbReference>
<dbReference type="Proteomes" id="UP000247807">
    <property type="component" value="Unassembled WGS sequence"/>
</dbReference>
<dbReference type="GO" id="GO:0043886">
    <property type="term" value="F:structural constituent of carboxysome shell"/>
    <property type="evidence" value="ECO:0007669"/>
    <property type="project" value="InterPro"/>
</dbReference>
<evidence type="ECO:0000313" key="4">
    <source>
        <dbReference type="EMBL" id="PYE02733.1"/>
    </source>
</evidence>
<gene>
    <name evidence="4" type="ORF">DNJ73_02985</name>
</gene>
<feature type="compositionally biased region" description="Polar residues" evidence="3">
    <location>
        <begin position="446"/>
        <end position="459"/>
    </location>
</feature>
<dbReference type="InterPro" id="IPR020990">
    <property type="entry name" value="CSOS2/2B"/>
</dbReference>
<proteinExistence type="inferred from homology"/>
<feature type="compositionally biased region" description="Polar residues" evidence="3">
    <location>
        <begin position="16"/>
        <end position="35"/>
    </location>
</feature>
<dbReference type="RefSeq" id="WP_158466230.1">
    <property type="nucleotide sequence ID" value="NZ_QJUE01000002.1"/>
</dbReference>
<accession>A0A318RFS3</accession>
<organism evidence="4 5">
    <name type="scientific">Prochlorococcus marinus XMU1408</name>
    <dbReference type="NCBI Taxonomy" id="2213228"/>
    <lineage>
        <taxon>Bacteria</taxon>
        <taxon>Bacillati</taxon>
        <taxon>Cyanobacteriota</taxon>
        <taxon>Cyanophyceae</taxon>
        <taxon>Synechococcales</taxon>
        <taxon>Prochlorococcaceae</taxon>
        <taxon>Prochlorococcus</taxon>
    </lineage>
</organism>
<comment type="similarity">
    <text evidence="2">Belongs to the CsoS2 family.</text>
</comment>
<keyword evidence="1" id="KW-0677">Repeat</keyword>
<dbReference type="EMBL" id="QJUE01000002">
    <property type="protein sequence ID" value="PYE02733.1"/>
    <property type="molecule type" value="Genomic_DNA"/>
</dbReference>
<reference evidence="4 5" key="1">
    <citation type="journal article" date="2018" name="Appl. Environ. Microbiol.">
        <title>Genome rearrangement shapes Prochlorococcus ecological adaptation.</title>
        <authorList>
            <person name="Yan W."/>
            <person name="Wei S."/>
            <person name="Wang Q."/>
            <person name="Xiao X."/>
            <person name="Zeng Q."/>
            <person name="Jiao N."/>
            <person name="Zhang R."/>
        </authorList>
    </citation>
    <scope>NUCLEOTIDE SEQUENCE [LARGE SCALE GENOMIC DNA]</scope>
    <source>
        <strain evidence="4 5">XMU1408</strain>
    </source>
</reference>
<name>A0A318RFS3_PROMR</name>
<evidence type="ECO:0000256" key="3">
    <source>
        <dbReference type="SAM" id="MobiDB-lite"/>
    </source>
</evidence>
<comment type="caution">
    <text evidence="4">The sequence shown here is derived from an EMBL/GenBank/DDBJ whole genome shotgun (WGS) entry which is preliminary data.</text>
</comment>
<dbReference type="OrthoDB" id="543713at2"/>
<feature type="region of interest" description="Disordered" evidence="3">
    <location>
        <begin position="197"/>
        <end position="267"/>
    </location>
</feature>
<feature type="region of interest" description="Disordered" evidence="3">
    <location>
        <begin position="1"/>
        <end position="93"/>
    </location>
</feature>
<feature type="compositionally biased region" description="Basic and acidic residues" evidence="3">
    <location>
        <begin position="223"/>
        <end position="236"/>
    </location>
</feature>